<gene>
    <name evidence="2" type="ORF">ACFOUW_05835</name>
</gene>
<evidence type="ECO:0000313" key="2">
    <source>
        <dbReference type="EMBL" id="MFC3760349.1"/>
    </source>
</evidence>
<sequence length="441" mass="49390">MENVRHGIDRRRFLSGAMAAAGAVGLPLLAGCGGDDDSGGSGGSGSIRVLAWSNSPSIDANFKARLKAFNDAQKGKIKATLQLLPYDQYWQKIQLAYSARQPYDIYYWDVQAYAHYKRGLLKDLQPDIDNAKLTDDATYPTNLYDPWKFDGKSMFGCPENVQTMVFFYNKDLFDKAGVKYPDDTWTWDDVITAAEKLTVRQGSKVTQWGLDIGDLSIWWGLQTLSWAQDTAFVDKELEPTKLQLSDPRNVESIAFIQDLIYKHKVAPSPTQTTSVAQDVGAFESGKIAMRPAGGWQIASYKKLSFKWAVAPLPLFKGKRVAPYWLGGWNIPKAGKAQEAAFEYAKWSASTFQPQMAKDHDWIPLRNAERSSGVMLEGMPDGFEQSIRQLDNSRIGDIYHANNLQLIEEVFGPTFEQLWNNKLKPEQAAKQMDDKGTALLKG</sequence>
<dbReference type="PROSITE" id="PS51257">
    <property type="entry name" value="PROKAR_LIPOPROTEIN"/>
    <property type="match status" value="1"/>
</dbReference>
<dbReference type="RefSeq" id="WP_205122599.1">
    <property type="nucleotide sequence ID" value="NZ_JAFBCM010000001.1"/>
</dbReference>
<feature type="transmembrane region" description="Helical" evidence="1">
    <location>
        <begin position="12"/>
        <end position="30"/>
    </location>
</feature>
<comment type="caution">
    <text evidence="2">The sequence shown here is derived from an EMBL/GenBank/DDBJ whole genome shotgun (WGS) entry which is preliminary data.</text>
</comment>
<keyword evidence="1" id="KW-0472">Membrane</keyword>
<proteinExistence type="predicted"/>
<dbReference type="EMBL" id="JBHRZH010000005">
    <property type="protein sequence ID" value="MFC3760349.1"/>
    <property type="molecule type" value="Genomic_DNA"/>
</dbReference>
<dbReference type="SUPFAM" id="SSF53850">
    <property type="entry name" value="Periplasmic binding protein-like II"/>
    <property type="match status" value="1"/>
</dbReference>
<keyword evidence="1" id="KW-1133">Transmembrane helix</keyword>
<evidence type="ECO:0000256" key="1">
    <source>
        <dbReference type="SAM" id="Phobius"/>
    </source>
</evidence>
<organism evidence="2 3">
    <name type="scientific">Tenggerimyces flavus</name>
    <dbReference type="NCBI Taxonomy" id="1708749"/>
    <lineage>
        <taxon>Bacteria</taxon>
        <taxon>Bacillati</taxon>
        <taxon>Actinomycetota</taxon>
        <taxon>Actinomycetes</taxon>
        <taxon>Propionibacteriales</taxon>
        <taxon>Nocardioidaceae</taxon>
        <taxon>Tenggerimyces</taxon>
    </lineage>
</organism>
<dbReference type="Pfam" id="PF01547">
    <property type="entry name" value="SBP_bac_1"/>
    <property type="match status" value="1"/>
</dbReference>
<dbReference type="PANTHER" id="PTHR43649:SF12">
    <property type="entry name" value="DIACETYLCHITOBIOSE BINDING PROTEIN DASA"/>
    <property type="match status" value="1"/>
</dbReference>
<dbReference type="PROSITE" id="PS51318">
    <property type="entry name" value="TAT"/>
    <property type="match status" value="1"/>
</dbReference>
<name>A0ABV7Y7J5_9ACTN</name>
<dbReference type="InterPro" id="IPR006311">
    <property type="entry name" value="TAT_signal"/>
</dbReference>
<dbReference type="InterPro" id="IPR006059">
    <property type="entry name" value="SBP"/>
</dbReference>
<dbReference type="Gene3D" id="3.40.190.10">
    <property type="entry name" value="Periplasmic binding protein-like II"/>
    <property type="match status" value="1"/>
</dbReference>
<accession>A0ABV7Y7J5</accession>
<protein>
    <submittedName>
        <fullName evidence="2">ABC transporter substrate-binding protein</fullName>
    </submittedName>
</protein>
<evidence type="ECO:0000313" key="3">
    <source>
        <dbReference type="Proteomes" id="UP001595699"/>
    </source>
</evidence>
<dbReference type="Proteomes" id="UP001595699">
    <property type="component" value="Unassembled WGS sequence"/>
</dbReference>
<dbReference type="PANTHER" id="PTHR43649">
    <property type="entry name" value="ARABINOSE-BINDING PROTEIN-RELATED"/>
    <property type="match status" value="1"/>
</dbReference>
<dbReference type="InterPro" id="IPR050490">
    <property type="entry name" value="Bact_solute-bd_prot1"/>
</dbReference>
<reference evidence="3" key="1">
    <citation type="journal article" date="2019" name="Int. J. Syst. Evol. Microbiol.">
        <title>The Global Catalogue of Microorganisms (GCM) 10K type strain sequencing project: providing services to taxonomists for standard genome sequencing and annotation.</title>
        <authorList>
            <consortium name="The Broad Institute Genomics Platform"/>
            <consortium name="The Broad Institute Genome Sequencing Center for Infectious Disease"/>
            <person name="Wu L."/>
            <person name="Ma J."/>
        </authorList>
    </citation>
    <scope>NUCLEOTIDE SEQUENCE [LARGE SCALE GENOMIC DNA]</scope>
    <source>
        <strain evidence="3">CGMCC 4.7241</strain>
    </source>
</reference>
<keyword evidence="1" id="KW-0812">Transmembrane</keyword>
<dbReference type="CDD" id="cd13585">
    <property type="entry name" value="PBP2_TMBP_like"/>
    <property type="match status" value="1"/>
</dbReference>
<keyword evidence="3" id="KW-1185">Reference proteome</keyword>